<proteinExistence type="predicted"/>
<evidence type="ECO:0000313" key="2">
    <source>
        <dbReference type="Proteomes" id="UP001234178"/>
    </source>
</evidence>
<sequence length="71" mass="7993">MVKSFCCLKSDVELRRLNSVSIFVIQFHFTEPVDFVIFSIVCPGCCKISIAHVSRPICFQVCTFSTSLSQV</sequence>
<organism evidence="1 2">
    <name type="scientific">Daphnia magna</name>
    <dbReference type="NCBI Taxonomy" id="35525"/>
    <lineage>
        <taxon>Eukaryota</taxon>
        <taxon>Metazoa</taxon>
        <taxon>Ecdysozoa</taxon>
        <taxon>Arthropoda</taxon>
        <taxon>Crustacea</taxon>
        <taxon>Branchiopoda</taxon>
        <taxon>Diplostraca</taxon>
        <taxon>Cladocera</taxon>
        <taxon>Anomopoda</taxon>
        <taxon>Daphniidae</taxon>
        <taxon>Daphnia</taxon>
    </lineage>
</organism>
<name>A0ABR0A6T6_9CRUS</name>
<gene>
    <name evidence="1" type="ORF">OUZ56_002780</name>
</gene>
<accession>A0ABR0A6T6</accession>
<reference evidence="1 2" key="1">
    <citation type="journal article" date="2023" name="Nucleic Acids Res.">
        <title>The hologenome of Daphnia magna reveals possible DNA methylation and microbiome-mediated evolution of the host genome.</title>
        <authorList>
            <person name="Chaturvedi A."/>
            <person name="Li X."/>
            <person name="Dhandapani V."/>
            <person name="Marshall H."/>
            <person name="Kissane S."/>
            <person name="Cuenca-Cambronero M."/>
            <person name="Asole G."/>
            <person name="Calvet F."/>
            <person name="Ruiz-Romero M."/>
            <person name="Marangio P."/>
            <person name="Guigo R."/>
            <person name="Rago D."/>
            <person name="Mirbahai L."/>
            <person name="Eastwood N."/>
            <person name="Colbourne J.K."/>
            <person name="Zhou J."/>
            <person name="Mallon E."/>
            <person name="Orsini L."/>
        </authorList>
    </citation>
    <scope>NUCLEOTIDE SEQUENCE [LARGE SCALE GENOMIC DNA]</scope>
    <source>
        <strain evidence="1">LRV0_1</strain>
    </source>
</reference>
<comment type="caution">
    <text evidence="1">The sequence shown here is derived from an EMBL/GenBank/DDBJ whole genome shotgun (WGS) entry which is preliminary data.</text>
</comment>
<evidence type="ECO:0000313" key="1">
    <source>
        <dbReference type="EMBL" id="KAK4020835.1"/>
    </source>
</evidence>
<dbReference type="Proteomes" id="UP001234178">
    <property type="component" value="Unassembled WGS sequence"/>
</dbReference>
<keyword evidence="2" id="KW-1185">Reference proteome</keyword>
<dbReference type="EMBL" id="JAOYFB010000036">
    <property type="protein sequence ID" value="KAK4020835.1"/>
    <property type="molecule type" value="Genomic_DNA"/>
</dbReference>
<protein>
    <submittedName>
        <fullName evidence="1">Uncharacterized protein</fullName>
    </submittedName>
</protein>